<evidence type="ECO:0000256" key="11">
    <source>
        <dbReference type="ARBA" id="ARBA00052023"/>
    </source>
</evidence>
<dbReference type="CDD" id="cd02270">
    <property type="entry name" value="meso-DAPDH_N"/>
    <property type="match status" value="1"/>
</dbReference>
<dbReference type="Gene3D" id="3.30.360.10">
    <property type="entry name" value="Dihydrodipicolinate Reductase, domain 2"/>
    <property type="match status" value="1"/>
</dbReference>
<comment type="catalytic activity">
    <reaction evidence="11">
        <text>meso-2,6-diaminopimelate + NADP(+) + H2O = (S)-2-amino-6-oxoheptanedioate + NH4(+) + NADPH + H(+)</text>
        <dbReference type="Rhea" id="RHEA:13561"/>
        <dbReference type="ChEBI" id="CHEBI:15377"/>
        <dbReference type="ChEBI" id="CHEBI:15378"/>
        <dbReference type="ChEBI" id="CHEBI:28938"/>
        <dbReference type="ChEBI" id="CHEBI:57783"/>
        <dbReference type="ChEBI" id="CHEBI:57791"/>
        <dbReference type="ChEBI" id="CHEBI:58349"/>
        <dbReference type="ChEBI" id="CHEBI:58556"/>
        <dbReference type="EC" id="1.4.1.16"/>
    </reaction>
</comment>
<dbReference type="EMBL" id="JACHEU010000008">
    <property type="protein sequence ID" value="MBB6014690.1"/>
    <property type="molecule type" value="Genomic_DNA"/>
</dbReference>
<evidence type="ECO:0000256" key="5">
    <source>
        <dbReference type="ARBA" id="ARBA00021654"/>
    </source>
</evidence>
<reference evidence="13 14" key="1">
    <citation type="submission" date="2020-08" db="EMBL/GenBank/DDBJ databases">
        <title>Genomic Encyclopedia of Type Strains, Phase IV (KMG-IV): sequencing the most valuable type-strain genomes for metagenomic binning, comparative biology and taxonomic classification.</title>
        <authorList>
            <person name="Goeker M."/>
        </authorList>
    </citation>
    <scope>NUCLEOTIDE SEQUENCE [LARGE SCALE GENOMIC DNA]</scope>
    <source>
        <strain evidence="13 14">DSM 11099</strain>
    </source>
</reference>
<dbReference type="SUPFAM" id="SSF55347">
    <property type="entry name" value="Glyceraldehyde-3-phosphate dehydrogenase-like, C-terminal domain"/>
    <property type="match status" value="1"/>
</dbReference>
<evidence type="ECO:0000313" key="13">
    <source>
        <dbReference type="EMBL" id="MBB6014690.1"/>
    </source>
</evidence>
<evidence type="ECO:0000256" key="1">
    <source>
        <dbReference type="ARBA" id="ARBA00004896"/>
    </source>
</evidence>
<dbReference type="NCBIfam" id="TIGR01921">
    <property type="entry name" value="DAP-DH"/>
    <property type="match status" value="1"/>
</dbReference>
<feature type="domain" description="Meso-diaminopimelate D-dehydrogenase C-terminal" evidence="12">
    <location>
        <begin position="182"/>
        <end position="335"/>
    </location>
</feature>
<dbReference type="SUPFAM" id="SSF51735">
    <property type="entry name" value="NAD(P)-binding Rossmann-fold domains"/>
    <property type="match status" value="1"/>
</dbReference>
<dbReference type="Proteomes" id="UP000533306">
    <property type="component" value="Unassembled WGS sequence"/>
</dbReference>
<keyword evidence="10" id="KW-0457">Lysine biosynthesis</keyword>
<comment type="similarity">
    <text evidence="2">Belongs to the diaminopimelate dehydrogenase family.</text>
</comment>
<dbReference type="InterPro" id="IPR032094">
    <property type="entry name" value="Meso-DAP_DH_C"/>
</dbReference>
<name>A0A7W9S603_9HYPH</name>
<dbReference type="GO" id="GO:0009089">
    <property type="term" value="P:lysine biosynthetic process via diaminopimelate"/>
    <property type="evidence" value="ECO:0007669"/>
    <property type="project" value="UniProtKB-UniPathway"/>
</dbReference>
<comment type="subunit">
    <text evidence="3">Homodimer.</text>
</comment>
<evidence type="ECO:0000256" key="7">
    <source>
        <dbReference type="ARBA" id="ARBA00022857"/>
    </source>
</evidence>
<keyword evidence="6" id="KW-0028">Amino-acid biosynthesis</keyword>
<evidence type="ECO:0000259" key="12">
    <source>
        <dbReference type="Pfam" id="PF16654"/>
    </source>
</evidence>
<comment type="caution">
    <text evidence="13">The sequence shown here is derived from an EMBL/GenBank/DDBJ whole genome shotgun (WGS) entry which is preliminary data.</text>
</comment>
<organism evidence="13 14">
    <name type="scientific">Aquamicrobium lusatiense</name>
    <dbReference type="NCBI Taxonomy" id="89772"/>
    <lineage>
        <taxon>Bacteria</taxon>
        <taxon>Pseudomonadati</taxon>
        <taxon>Pseudomonadota</taxon>
        <taxon>Alphaproteobacteria</taxon>
        <taxon>Hyphomicrobiales</taxon>
        <taxon>Phyllobacteriaceae</taxon>
        <taxon>Aquamicrobium</taxon>
    </lineage>
</organism>
<gene>
    <name evidence="13" type="ORF">HNR59_004086</name>
</gene>
<protein>
    <recommendedName>
        <fullName evidence="5">Meso-diaminopimelate D-dehydrogenase</fullName>
        <ecNumber evidence="4">1.4.1.16</ecNumber>
    </recommendedName>
</protein>
<sequence>MAVMPTVVERRSDCCCGRCRNGALRFLKCFSDSVLPCRSSLPRRFRGIISPSGMTIMSMPQPIRVAIAGHGNLGRGVEAAMPHNPDMSLVGIFTRRAPEQLSPKCPATPVFSMAEISGHADHIDVLILCGGSKEDLPQQGPELAALFNTVDSFDTHARIPEYFAAMDASARSGGRTALISAGWDPGMFSINRVVGEALLPNGDTYTFWGDGLSQGHSDAVRRIPGVAGAVQYTRPVPAAVEQARSGARRVLTTREKHNRECFVVLDEGADADQVRDTIIKMPHYFADYDTTVNFISAAELARDHSAMSHGGFVIRSGNTAAGTKQTIEYSLKLESNPEFTASVLVAYARAVHRLHQMGQYGAKTVFDVAPGLLSPKSAEQLRAEQL</sequence>
<evidence type="ECO:0000256" key="4">
    <source>
        <dbReference type="ARBA" id="ARBA00012080"/>
    </source>
</evidence>
<dbReference type="InterPro" id="IPR010190">
    <property type="entry name" value="Diaminopimelate_DH_Ddh"/>
</dbReference>
<dbReference type="EC" id="1.4.1.16" evidence="4"/>
<keyword evidence="8" id="KW-0220">Diaminopimelate biosynthesis</keyword>
<evidence type="ECO:0000256" key="9">
    <source>
        <dbReference type="ARBA" id="ARBA00023002"/>
    </source>
</evidence>
<keyword evidence="9 13" id="KW-0560">Oxidoreductase</keyword>
<evidence type="ECO:0000256" key="6">
    <source>
        <dbReference type="ARBA" id="ARBA00022605"/>
    </source>
</evidence>
<accession>A0A7W9S603</accession>
<dbReference type="InterPro" id="IPR036291">
    <property type="entry name" value="NAD(P)-bd_dom_sf"/>
</dbReference>
<dbReference type="UniPathway" id="UPA00034">
    <property type="reaction ID" value="UER00026"/>
</dbReference>
<dbReference type="AlphaFoldDB" id="A0A7W9S603"/>
<proteinExistence type="inferred from homology"/>
<evidence type="ECO:0000256" key="3">
    <source>
        <dbReference type="ARBA" id="ARBA00011738"/>
    </source>
</evidence>
<dbReference type="GO" id="GO:0019877">
    <property type="term" value="P:diaminopimelate biosynthetic process"/>
    <property type="evidence" value="ECO:0007669"/>
    <property type="project" value="UniProtKB-KW"/>
</dbReference>
<evidence type="ECO:0000256" key="8">
    <source>
        <dbReference type="ARBA" id="ARBA00022915"/>
    </source>
</evidence>
<dbReference type="GO" id="GO:0047850">
    <property type="term" value="F:diaminopimelate dehydrogenase activity"/>
    <property type="evidence" value="ECO:0007669"/>
    <property type="project" value="UniProtKB-EC"/>
</dbReference>
<keyword evidence="7" id="KW-0521">NADP</keyword>
<keyword evidence="14" id="KW-1185">Reference proteome</keyword>
<evidence type="ECO:0000313" key="14">
    <source>
        <dbReference type="Proteomes" id="UP000533306"/>
    </source>
</evidence>
<evidence type="ECO:0000256" key="2">
    <source>
        <dbReference type="ARBA" id="ARBA00007442"/>
    </source>
</evidence>
<evidence type="ECO:0000256" key="10">
    <source>
        <dbReference type="ARBA" id="ARBA00023154"/>
    </source>
</evidence>
<dbReference type="Gene3D" id="3.40.50.720">
    <property type="entry name" value="NAD(P)-binding Rossmann-like Domain"/>
    <property type="match status" value="1"/>
</dbReference>
<dbReference type="Pfam" id="PF16654">
    <property type="entry name" value="DAPDH_C"/>
    <property type="match status" value="1"/>
</dbReference>
<comment type="pathway">
    <text evidence="1">Amino-acid biosynthesis; L-lysine biosynthesis via DAP pathway; DL-2,6-diaminopimelate from (S)-tetrahydrodipicolinate: step 1/1.</text>
</comment>